<organism evidence="1 2">
    <name type="scientific">Draconibacterium halophilum</name>
    <dbReference type="NCBI Taxonomy" id="2706887"/>
    <lineage>
        <taxon>Bacteria</taxon>
        <taxon>Pseudomonadati</taxon>
        <taxon>Bacteroidota</taxon>
        <taxon>Bacteroidia</taxon>
        <taxon>Marinilabiliales</taxon>
        <taxon>Prolixibacteraceae</taxon>
        <taxon>Draconibacterium</taxon>
    </lineage>
</organism>
<protein>
    <recommendedName>
        <fullName evidence="3">RteC protein</fullName>
    </recommendedName>
</protein>
<name>A0A6C0RFF4_9BACT</name>
<evidence type="ECO:0008006" key="3">
    <source>
        <dbReference type="Google" id="ProtNLM"/>
    </source>
</evidence>
<dbReference type="RefSeq" id="WP_163348096.1">
    <property type="nucleotide sequence ID" value="NZ_CP048409.1"/>
</dbReference>
<dbReference type="Pfam" id="PF09357">
    <property type="entry name" value="RteC"/>
    <property type="match status" value="1"/>
</dbReference>
<reference evidence="1 2" key="1">
    <citation type="submission" date="2020-02" db="EMBL/GenBank/DDBJ databases">
        <title>Genome sequencing for Draconibacterium sp. strain M1.</title>
        <authorList>
            <person name="Park S.-J."/>
        </authorList>
    </citation>
    <scope>NUCLEOTIDE SEQUENCE [LARGE SCALE GENOMIC DNA]</scope>
    <source>
        <strain evidence="1 2">M1</strain>
    </source>
</reference>
<gene>
    <name evidence="1" type="ORF">G0Q07_16070</name>
</gene>
<sequence>MNHQSYQETIRVLEETLSRLKVQTQDFVELTEKAIGLCYNVMSKLRVSVQNDGFSKKEEEIYFFKHVKPKVDSKFIFYTEVFNIESHRPEGGKKIQLKYFQNEIQKICTYQRNNRELYQYYKRNKTDLDHIYFLRGNLDSRIHEDNISCHIDPNFCTGYDKTLARIMANDQLKKYIGNEIRKLKGNTEFVSNLYWTNPNIDALEIVYSLFLAKAINNGKASRIEIARVFEKMFNIKFRDIYGTFKEMRGRSEQVSFLKHLIEVLQKRMDDMDE</sequence>
<evidence type="ECO:0000313" key="1">
    <source>
        <dbReference type="EMBL" id="QIA09140.1"/>
    </source>
</evidence>
<dbReference type="InterPro" id="IPR018534">
    <property type="entry name" value="Tet_reg_excision_RteC"/>
</dbReference>
<accession>A0A6C0RFF4</accession>
<dbReference type="KEGG" id="drc:G0Q07_16070"/>
<dbReference type="EMBL" id="CP048409">
    <property type="protein sequence ID" value="QIA09140.1"/>
    <property type="molecule type" value="Genomic_DNA"/>
</dbReference>
<dbReference type="AlphaFoldDB" id="A0A6C0RFF4"/>
<keyword evidence="2" id="KW-1185">Reference proteome</keyword>
<dbReference type="Proteomes" id="UP000474630">
    <property type="component" value="Chromosome"/>
</dbReference>
<evidence type="ECO:0000313" key="2">
    <source>
        <dbReference type="Proteomes" id="UP000474630"/>
    </source>
</evidence>
<proteinExistence type="predicted"/>